<sequence>MAYIVKLTPDNLYFTAGEDGVATTASRQEAIENGQFEEYESAKLTAESWSGGMQLGRDYIIENI</sequence>
<name>A0A1S8CQR9_9GAMM</name>
<evidence type="ECO:0000313" key="2">
    <source>
        <dbReference type="Proteomes" id="UP000192132"/>
    </source>
</evidence>
<protein>
    <submittedName>
        <fullName evidence="1">Uncharacterized protein</fullName>
    </submittedName>
</protein>
<dbReference type="Proteomes" id="UP000192132">
    <property type="component" value="Unassembled WGS sequence"/>
</dbReference>
<proteinExistence type="predicted"/>
<dbReference type="RefSeq" id="WP_076879171.1">
    <property type="nucleotide sequence ID" value="NZ_MLCN01000043.1"/>
</dbReference>
<reference evidence="1 2" key="1">
    <citation type="submission" date="2016-10" db="EMBL/GenBank/DDBJ databases">
        <title>Draft Genome sequence of Alkanindiges sp. strain H1.</title>
        <authorList>
            <person name="Subhash Y."/>
            <person name="Lee S."/>
        </authorList>
    </citation>
    <scope>NUCLEOTIDE SEQUENCE [LARGE SCALE GENOMIC DNA]</scope>
    <source>
        <strain evidence="1 2">H1</strain>
    </source>
</reference>
<dbReference type="EMBL" id="MLCN01000043">
    <property type="protein sequence ID" value="ONG37864.1"/>
    <property type="molecule type" value="Genomic_DNA"/>
</dbReference>
<organism evidence="1 2">
    <name type="scientific">Alkanindiges hydrocarboniclasticus</name>
    <dbReference type="NCBI Taxonomy" id="1907941"/>
    <lineage>
        <taxon>Bacteria</taxon>
        <taxon>Pseudomonadati</taxon>
        <taxon>Pseudomonadota</taxon>
        <taxon>Gammaproteobacteria</taxon>
        <taxon>Moraxellales</taxon>
        <taxon>Moraxellaceae</taxon>
        <taxon>Alkanindiges</taxon>
    </lineage>
</organism>
<dbReference type="OrthoDB" id="6699250at2"/>
<dbReference type="AlphaFoldDB" id="A0A1S8CQR9"/>
<keyword evidence="2" id="KW-1185">Reference proteome</keyword>
<accession>A0A1S8CQR9</accession>
<gene>
    <name evidence="1" type="ORF">BKE30_13730</name>
</gene>
<evidence type="ECO:0000313" key="1">
    <source>
        <dbReference type="EMBL" id="ONG37864.1"/>
    </source>
</evidence>
<comment type="caution">
    <text evidence="1">The sequence shown here is derived from an EMBL/GenBank/DDBJ whole genome shotgun (WGS) entry which is preliminary data.</text>
</comment>